<organism evidence="1">
    <name type="scientific">viral metagenome</name>
    <dbReference type="NCBI Taxonomy" id="1070528"/>
    <lineage>
        <taxon>unclassified sequences</taxon>
        <taxon>metagenomes</taxon>
        <taxon>organismal metagenomes</taxon>
    </lineage>
</organism>
<protein>
    <submittedName>
        <fullName evidence="1">Uncharacterized protein</fullName>
    </submittedName>
</protein>
<accession>A0A6C0BBL6</accession>
<name>A0A6C0BBL6_9ZZZZ</name>
<dbReference type="EMBL" id="MN739115">
    <property type="protein sequence ID" value="QHS89657.1"/>
    <property type="molecule type" value="Genomic_DNA"/>
</dbReference>
<reference evidence="1" key="1">
    <citation type="journal article" date="2020" name="Nature">
        <title>Giant virus diversity and host interactions through global metagenomics.</title>
        <authorList>
            <person name="Schulz F."/>
            <person name="Roux S."/>
            <person name="Paez-Espino D."/>
            <person name="Jungbluth S."/>
            <person name="Walsh D.A."/>
            <person name="Denef V.J."/>
            <person name="McMahon K.D."/>
            <person name="Konstantinidis K.T."/>
            <person name="Eloe-Fadrosh E.A."/>
            <person name="Kyrpides N.C."/>
            <person name="Woyke T."/>
        </authorList>
    </citation>
    <scope>NUCLEOTIDE SEQUENCE</scope>
    <source>
        <strain evidence="1">GVMAG-M-3300010160-26</strain>
    </source>
</reference>
<dbReference type="AlphaFoldDB" id="A0A6C0BBL6"/>
<proteinExistence type="predicted"/>
<evidence type="ECO:0000313" key="1">
    <source>
        <dbReference type="EMBL" id="QHS89657.1"/>
    </source>
</evidence>
<sequence length="515" mass="60357">MTEDDNKKEVEYTKKDIFDSIRNNTAFNLTSMITDLQNKLNIAMMYDKERFDIFFHIFTRLVKFDTKISINNNLSRLYYAFHTEFMAGGVKKYIDTIDYMYSNLSKLYPNSTNLIYLASPFVKSTFELFENYNNSKMFYCMYGYIRLYDKFKNLMCDNTHVDEKYIRELAEHIILQIGKESSEVYTVLYKYIPEDKFKDYCLKVCEHFEKDCPEEDAYGDEIGVFMPNILPFSPEMREFEHSLSLLRNRGYLLYLIHNTGNSTYTLPPVFTDEITIPEYFNFTMASRLVKTRFRYVFYPDGIDNVWIRFMQNINIGVFGVLPFNVISKNCHVEPMPIPQSKQNKNNGFSYMFFPESTDVLINNSYLLYALNKSTSHKSLLVMHGSSLFHNTSIVARGNVENNTLINNTLIINTDIFSIREYYRLTDVVVISSMTEKNKPFIIDAISLNLPILYLDTGVLDQSLEYSMKFVSKSRDDSITVVNENFKQWCSTVGLEDRNTEGNVLYTPKKIEIDDN</sequence>